<dbReference type="GO" id="GO:0003676">
    <property type="term" value="F:nucleic acid binding"/>
    <property type="evidence" value="ECO:0007669"/>
    <property type="project" value="InterPro"/>
</dbReference>
<dbReference type="Proteomes" id="UP000018817">
    <property type="component" value="Unassembled WGS sequence"/>
</dbReference>
<reference evidence="4" key="1">
    <citation type="submission" date="2011-12" db="EMBL/GenBank/DDBJ databases">
        <authorList>
            <consortium name="The Broad Institute Genome Sequencing Platform"/>
            <person name="Russ C."/>
            <person name="Tyler B."/>
            <person name="Panabieres F."/>
            <person name="Shan W."/>
            <person name="Tripathy S."/>
            <person name="Grunwald N."/>
            <person name="Machado M."/>
            <person name="Young S.K."/>
            <person name="Zeng Q."/>
            <person name="Gargeya S."/>
            <person name="Fitzgerald M."/>
            <person name="Haas B."/>
            <person name="Abouelleil A."/>
            <person name="Alvarado L."/>
            <person name="Arachchi H.M."/>
            <person name="Berlin A."/>
            <person name="Chapman S.B."/>
            <person name="Gearin G."/>
            <person name="Goldberg J."/>
            <person name="Griggs A."/>
            <person name="Gujja S."/>
            <person name="Hansen M."/>
            <person name="Heiman D."/>
            <person name="Howarth C."/>
            <person name="Larimer J."/>
            <person name="Lui A."/>
            <person name="MacDonald P.J.P."/>
            <person name="McCowen C."/>
            <person name="Montmayeur A."/>
            <person name="Murphy C."/>
            <person name="Neiman D."/>
            <person name="Pearson M."/>
            <person name="Priest M."/>
            <person name="Roberts A."/>
            <person name="Saif S."/>
            <person name="Shea T."/>
            <person name="Sisk P."/>
            <person name="Stolte C."/>
            <person name="Sykes S."/>
            <person name="Wortman J."/>
            <person name="Nusbaum C."/>
            <person name="Birren B."/>
        </authorList>
    </citation>
    <scope>NUCLEOTIDE SEQUENCE [LARGE SCALE GENOMIC DNA]</scope>
    <source>
        <strain evidence="4">INRA-310</strain>
    </source>
</reference>
<evidence type="ECO:0000259" key="2">
    <source>
        <dbReference type="PROSITE" id="PS50994"/>
    </source>
</evidence>
<dbReference type="Gene3D" id="3.30.420.10">
    <property type="entry name" value="Ribonuclease H-like superfamily/Ribonuclease H"/>
    <property type="match status" value="1"/>
</dbReference>
<dbReference type="GeneID" id="20181454"/>
<protein>
    <recommendedName>
        <fullName evidence="2">Integrase catalytic domain-containing protein</fullName>
    </recommendedName>
</protein>
<gene>
    <name evidence="3" type="ORF">PPTG_11944</name>
</gene>
<dbReference type="AlphaFoldDB" id="W2Q9R3"/>
<dbReference type="Gene3D" id="2.40.50.40">
    <property type="match status" value="1"/>
</dbReference>
<dbReference type="RefSeq" id="XP_008905449.1">
    <property type="nucleotide sequence ID" value="XM_008907201.1"/>
</dbReference>
<evidence type="ECO:0000313" key="4">
    <source>
        <dbReference type="Proteomes" id="UP000018817"/>
    </source>
</evidence>
<dbReference type="InterPro" id="IPR036397">
    <property type="entry name" value="RNaseH_sf"/>
</dbReference>
<dbReference type="FunFam" id="1.10.340.70:FF:000001">
    <property type="entry name" value="Retrovirus-related Pol polyprotein from transposon gypsy-like Protein"/>
    <property type="match status" value="1"/>
</dbReference>
<dbReference type="InterPro" id="IPR041588">
    <property type="entry name" value="Integrase_H2C2"/>
</dbReference>
<feature type="region of interest" description="Disordered" evidence="1">
    <location>
        <begin position="599"/>
        <end position="655"/>
    </location>
</feature>
<feature type="compositionally biased region" description="Basic residues" evidence="1">
    <location>
        <begin position="124"/>
        <end position="136"/>
    </location>
</feature>
<dbReference type="PANTHER" id="PTHR37984">
    <property type="entry name" value="PROTEIN CBG26694"/>
    <property type="match status" value="1"/>
</dbReference>
<dbReference type="CDD" id="cd00024">
    <property type="entry name" value="CD_CSD"/>
    <property type="match status" value="1"/>
</dbReference>
<reference evidence="3 4" key="2">
    <citation type="submission" date="2013-11" db="EMBL/GenBank/DDBJ databases">
        <title>The Genome Sequence of Phytophthora parasitica INRA-310.</title>
        <authorList>
            <consortium name="The Broad Institute Genomics Platform"/>
            <person name="Russ C."/>
            <person name="Tyler B."/>
            <person name="Panabieres F."/>
            <person name="Shan W."/>
            <person name="Tripathy S."/>
            <person name="Grunwald N."/>
            <person name="Machado M."/>
            <person name="Johnson C.S."/>
            <person name="Arredondo F."/>
            <person name="Hong C."/>
            <person name="Coffey M."/>
            <person name="Young S.K."/>
            <person name="Zeng Q."/>
            <person name="Gargeya S."/>
            <person name="Fitzgerald M."/>
            <person name="Abouelleil A."/>
            <person name="Alvarado L."/>
            <person name="Chapman S.B."/>
            <person name="Gainer-Dewar J."/>
            <person name="Goldberg J."/>
            <person name="Griggs A."/>
            <person name="Gujja S."/>
            <person name="Hansen M."/>
            <person name="Howarth C."/>
            <person name="Imamovic A."/>
            <person name="Ireland A."/>
            <person name="Larimer J."/>
            <person name="McCowan C."/>
            <person name="Murphy C."/>
            <person name="Pearson M."/>
            <person name="Poon T.W."/>
            <person name="Priest M."/>
            <person name="Roberts A."/>
            <person name="Saif S."/>
            <person name="Shea T."/>
            <person name="Sykes S."/>
            <person name="Wortman J."/>
            <person name="Nusbaum C."/>
            <person name="Birren B."/>
        </authorList>
    </citation>
    <scope>NUCLEOTIDE SEQUENCE [LARGE SCALE GENOMIC DNA]</scope>
    <source>
        <strain evidence="3 4">INRA-310</strain>
    </source>
</reference>
<dbReference type="STRING" id="761204.W2Q9R3"/>
<dbReference type="Gene3D" id="1.10.340.70">
    <property type="match status" value="1"/>
</dbReference>
<name>W2Q9R3_PHYN3</name>
<dbReference type="OrthoDB" id="110453at2759"/>
<dbReference type="Pfam" id="PF17921">
    <property type="entry name" value="Integrase_H2C2"/>
    <property type="match status" value="1"/>
</dbReference>
<evidence type="ECO:0000256" key="1">
    <source>
        <dbReference type="SAM" id="MobiDB-lite"/>
    </source>
</evidence>
<dbReference type="VEuPathDB" id="FungiDB:PPTG_11944"/>
<dbReference type="GO" id="GO:0015074">
    <property type="term" value="P:DNA integration"/>
    <property type="evidence" value="ECO:0007669"/>
    <property type="project" value="InterPro"/>
</dbReference>
<dbReference type="PROSITE" id="PS50994">
    <property type="entry name" value="INTEGRASE"/>
    <property type="match status" value="1"/>
</dbReference>
<dbReference type="EMBL" id="KI669585">
    <property type="protein sequence ID" value="ETN09616.1"/>
    <property type="molecule type" value="Genomic_DNA"/>
</dbReference>
<organism evidence="3 4">
    <name type="scientific">Phytophthora nicotianae (strain INRA-310)</name>
    <name type="common">Phytophthora parasitica</name>
    <dbReference type="NCBI Taxonomy" id="761204"/>
    <lineage>
        <taxon>Eukaryota</taxon>
        <taxon>Sar</taxon>
        <taxon>Stramenopiles</taxon>
        <taxon>Oomycota</taxon>
        <taxon>Peronosporomycetes</taxon>
        <taxon>Peronosporales</taxon>
        <taxon>Peronosporaceae</taxon>
        <taxon>Phytophthora</taxon>
    </lineage>
</organism>
<dbReference type="InterPro" id="IPR012337">
    <property type="entry name" value="RNaseH-like_sf"/>
</dbReference>
<dbReference type="SUPFAM" id="SSF53098">
    <property type="entry name" value="Ribonuclease H-like"/>
    <property type="match status" value="1"/>
</dbReference>
<feature type="region of interest" description="Disordered" evidence="1">
    <location>
        <begin position="124"/>
        <end position="144"/>
    </location>
</feature>
<feature type="region of interest" description="Disordered" evidence="1">
    <location>
        <begin position="221"/>
        <end position="242"/>
    </location>
</feature>
<evidence type="ECO:0000313" key="3">
    <source>
        <dbReference type="EMBL" id="ETN09616.1"/>
    </source>
</evidence>
<proteinExistence type="predicted"/>
<dbReference type="PANTHER" id="PTHR37984:SF5">
    <property type="entry name" value="PROTEIN NYNRIN-LIKE"/>
    <property type="match status" value="1"/>
</dbReference>
<feature type="compositionally biased region" description="Basic and acidic residues" evidence="1">
    <location>
        <begin position="227"/>
        <end position="242"/>
    </location>
</feature>
<dbReference type="InterPro" id="IPR001584">
    <property type="entry name" value="Integrase_cat-core"/>
</dbReference>
<feature type="domain" description="Integrase catalytic" evidence="2">
    <location>
        <begin position="421"/>
        <end position="593"/>
    </location>
</feature>
<sequence length="710" mass="78098">MSTLMARSDRFARVGLEQVTQDASDVVEYGFPRPDEQRLSAADTTVVERRFPRTDEQRLSVEDEQEDVAECGLPRAVEQGLPHVVEQGLPDEVDANVVSRRLRTADLVERGLPLPATEEFVRPVRRRGRRPPRRPHAPPYESDVSDSEVIAVLMGDDAATNPRTCDVVVARPPCNASEITTLPGLSWKHFLHNLKHGEIEQVCMIVADNTATIAAVGADVDVGDPASDARERPKGTEPKSAHEARYLAKSLPALEAAGNPVAPLVREFIDIFPDKVPAELPPDCGVRHEIDLVPGSKYCTNILADALSRRPDYVQSGCHAVGDEDDDDCAVCTTDEVAAVEVAATTPLRDLITAAYESDASCSELVKYLREPSEAARRLTPPRIVVPLDDDLRARLIHEFHDTPSSGHLGREKTFASLSRDFYWPHMYKWVRKWVRSCEACQRVKPTPSNLPRDAHGRTSILVFVDRFSKMVHLAPVASSITASQSAALFLDTVYRHHELPCSIVSDRDPRFTAAFWTELFKRWDAVGYVHRVAPETDGQTERANRVVEDVLRSYATSFTSWSSFLPMVEFAINNATHASTGLTPFFVNFGRHPRVPALLGLERPPPSQLPGSHDDATPTSTGGAPTEASEMTADSHVNAVSTRSSSRISSQGPLTRAAARAATASAYLVRWTGPLDDSWEPREVLLADVPDCVEAYEAGLLRGATPRRA</sequence>
<feature type="compositionally biased region" description="Low complexity" evidence="1">
    <location>
        <begin position="642"/>
        <end position="655"/>
    </location>
</feature>
<accession>W2Q9R3</accession>
<dbReference type="InterPro" id="IPR050951">
    <property type="entry name" value="Retrovirus_Pol_polyprotein"/>
</dbReference>